<protein>
    <submittedName>
        <fullName evidence="1">Uncharacterized protein</fullName>
    </submittedName>
</protein>
<dbReference type="Proteomes" id="UP001163324">
    <property type="component" value="Chromosome 1"/>
</dbReference>
<reference evidence="1" key="1">
    <citation type="submission" date="2022-10" db="EMBL/GenBank/DDBJ databases">
        <title>Complete Genome of Trichothecium roseum strain YXFP-22015, a Plant Pathogen Isolated from Citrus.</title>
        <authorList>
            <person name="Wang Y."/>
            <person name="Zhu L."/>
        </authorList>
    </citation>
    <scope>NUCLEOTIDE SEQUENCE</scope>
    <source>
        <strain evidence="1">YXFP-22015</strain>
    </source>
</reference>
<gene>
    <name evidence="1" type="ORF">N3K66_000217</name>
</gene>
<proteinExistence type="predicted"/>
<organism evidence="1 2">
    <name type="scientific">Trichothecium roseum</name>
    <dbReference type="NCBI Taxonomy" id="47278"/>
    <lineage>
        <taxon>Eukaryota</taxon>
        <taxon>Fungi</taxon>
        <taxon>Dikarya</taxon>
        <taxon>Ascomycota</taxon>
        <taxon>Pezizomycotina</taxon>
        <taxon>Sordariomycetes</taxon>
        <taxon>Hypocreomycetidae</taxon>
        <taxon>Hypocreales</taxon>
        <taxon>Hypocreales incertae sedis</taxon>
        <taxon>Trichothecium</taxon>
    </lineage>
</organism>
<evidence type="ECO:0000313" key="2">
    <source>
        <dbReference type="Proteomes" id="UP001163324"/>
    </source>
</evidence>
<keyword evidence="2" id="KW-1185">Reference proteome</keyword>
<accession>A0ACC0VC31</accession>
<name>A0ACC0VC31_9HYPO</name>
<sequence>MSANTDHSEERIEEKEHTDRDQQRRAEAHQSPSPQNTEPENGHISVAERVSEYPGNVAAGPAASAPPSPSLHAATDTQVSLASAAQPTTAGAEVQLDALPADAGSILDAHDDAAVDAFLSGYSELENLAAYQGDEVPAPDFSSGWFEETGGGGVDTGAGADDDDDEVLIVGVQPKPAEVICISSDAEESDDDDFTSNSDIDVRKSGDGDGEVDAGDDGFLDFLNHQDPDPELEGGDILGPGSDDELESDEQGSPVAPAPAPDPAPAPTDTPAATPTASEQEAVDIPDIDHPSPSLSPSSSLPSPPLPTTHAEQGQAALAEDWYAQFPDGSRGRELSPISQLLAPFLPGPPSTGAAEGEPKEQSPSPLLAPAPATAPAATPGRGERAAQQHHQQGGVRGRRPPPNRPLPWGSVAGLVGVAEIQSRRPGWRPINYRRGAAGGAMGREDNAVSQERPGSAEAGDKRGSEEGEGDEERPAKRHSP</sequence>
<dbReference type="EMBL" id="CM047940">
    <property type="protein sequence ID" value="KAI9903688.1"/>
    <property type="molecule type" value="Genomic_DNA"/>
</dbReference>
<evidence type="ECO:0000313" key="1">
    <source>
        <dbReference type="EMBL" id="KAI9903688.1"/>
    </source>
</evidence>
<comment type="caution">
    <text evidence="1">The sequence shown here is derived from an EMBL/GenBank/DDBJ whole genome shotgun (WGS) entry which is preliminary data.</text>
</comment>